<dbReference type="PANTHER" id="PTHR33784:SF12">
    <property type="entry name" value="F-BOX DOMAIN-CONTAINING PROTEIN"/>
    <property type="match status" value="1"/>
</dbReference>
<accession>A0A8X7W5E8</accession>
<dbReference type="AlphaFoldDB" id="A0A8X7W5E8"/>
<evidence type="ECO:0000313" key="2">
    <source>
        <dbReference type="Proteomes" id="UP000886595"/>
    </source>
</evidence>
<dbReference type="InterPro" id="IPR040338">
    <property type="entry name" value="At1g67623-like"/>
</dbReference>
<evidence type="ECO:0008006" key="3">
    <source>
        <dbReference type="Google" id="ProtNLM"/>
    </source>
</evidence>
<reference evidence="1 2" key="1">
    <citation type="submission" date="2020-02" db="EMBL/GenBank/DDBJ databases">
        <authorList>
            <person name="Ma Q."/>
            <person name="Huang Y."/>
            <person name="Song X."/>
            <person name="Pei D."/>
        </authorList>
    </citation>
    <scope>NUCLEOTIDE SEQUENCE [LARGE SCALE GENOMIC DNA]</scope>
    <source>
        <strain evidence="1">Sxm20200214</strain>
        <tissue evidence="1">Leaf</tissue>
    </source>
</reference>
<sequence>MNTQNNLSLLESLPQDLFGEILSRVASSSVEDIRQCLTVSKKNSSAVQDHCVFKKLNIRPQAMNPLVMFFRFHHRMEKSTNSHNPAAHYIEGIKQYFIFDKGALGYST</sequence>
<dbReference type="Proteomes" id="UP000886595">
    <property type="component" value="Unassembled WGS sequence"/>
</dbReference>
<dbReference type="PANTHER" id="PTHR33784">
    <property type="entry name" value="OS05G0482100 PROTEIN"/>
    <property type="match status" value="1"/>
</dbReference>
<evidence type="ECO:0000313" key="1">
    <source>
        <dbReference type="EMBL" id="KAG2323901.1"/>
    </source>
</evidence>
<name>A0A8X7W5E8_BRACI</name>
<proteinExistence type="predicted"/>
<organism evidence="1 2">
    <name type="scientific">Brassica carinata</name>
    <name type="common">Ethiopian mustard</name>
    <name type="synonym">Abyssinian cabbage</name>
    <dbReference type="NCBI Taxonomy" id="52824"/>
    <lineage>
        <taxon>Eukaryota</taxon>
        <taxon>Viridiplantae</taxon>
        <taxon>Streptophyta</taxon>
        <taxon>Embryophyta</taxon>
        <taxon>Tracheophyta</taxon>
        <taxon>Spermatophyta</taxon>
        <taxon>Magnoliopsida</taxon>
        <taxon>eudicotyledons</taxon>
        <taxon>Gunneridae</taxon>
        <taxon>Pentapetalae</taxon>
        <taxon>rosids</taxon>
        <taxon>malvids</taxon>
        <taxon>Brassicales</taxon>
        <taxon>Brassicaceae</taxon>
        <taxon>Brassiceae</taxon>
        <taxon>Brassica</taxon>
    </lineage>
</organism>
<gene>
    <name evidence="1" type="ORF">Bca52824_006629</name>
</gene>
<comment type="caution">
    <text evidence="1">The sequence shown here is derived from an EMBL/GenBank/DDBJ whole genome shotgun (WGS) entry which is preliminary data.</text>
</comment>
<dbReference type="EMBL" id="JAAMPC010000002">
    <property type="protein sequence ID" value="KAG2323901.1"/>
    <property type="molecule type" value="Genomic_DNA"/>
</dbReference>
<protein>
    <recommendedName>
        <fullName evidence="3">F-box domain-containing protein</fullName>
    </recommendedName>
</protein>
<keyword evidence="2" id="KW-1185">Reference proteome</keyword>